<dbReference type="InterPro" id="IPR012507">
    <property type="entry name" value="YibE_F"/>
</dbReference>
<name>A0A940PXD2_9MICO</name>
<feature type="transmembrane region" description="Helical" evidence="2">
    <location>
        <begin position="39"/>
        <end position="60"/>
    </location>
</feature>
<evidence type="ECO:0000256" key="2">
    <source>
        <dbReference type="SAM" id="Phobius"/>
    </source>
</evidence>
<feature type="transmembrane region" description="Helical" evidence="2">
    <location>
        <begin position="175"/>
        <end position="192"/>
    </location>
</feature>
<dbReference type="AlphaFoldDB" id="A0A940PXD2"/>
<reference evidence="3" key="1">
    <citation type="submission" date="2021-02" db="EMBL/GenBank/DDBJ databases">
        <title>Sequencing the genomes of 1000 actinobacteria strains.</title>
        <authorList>
            <person name="Klenk H.-P."/>
        </authorList>
    </citation>
    <scope>NUCLEOTIDE SEQUENCE</scope>
    <source>
        <strain evidence="3">DSM 22850</strain>
    </source>
</reference>
<dbReference type="Pfam" id="PF07907">
    <property type="entry name" value="YibE_F"/>
    <property type="match status" value="1"/>
</dbReference>
<keyword evidence="4" id="KW-1185">Reference proteome</keyword>
<feature type="transmembrane region" description="Helical" evidence="2">
    <location>
        <begin position="225"/>
        <end position="243"/>
    </location>
</feature>
<keyword evidence="2" id="KW-0472">Membrane</keyword>
<dbReference type="EMBL" id="JAFIDA010000001">
    <property type="protein sequence ID" value="MBP1325916.1"/>
    <property type="molecule type" value="Genomic_DNA"/>
</dbReference>
<feature type="transmembrane region" description="Helical" evidence="2">
    <location>
        <begin position="199"/>
        <end position="219"/>
    </location>
</feature>
<feature type="region of interest" description="Disordered" evidence="1">
    <location>
        <begin position="1"/>
        <end position="29"/>
    </location>
</feature>
<gene>
    <name evidence="3" type="ORF">JOF28_001148</name>
</gene>
<comment type="caution">
    <text evidence="3">The sequence shown here is derived from an EMBL/GenBank/DDBJ whole genome shotgun (WGS) entry which is preliminary data.</text>
</comment>
<dbReference type="Proteomes" id="UP000675163">
    <property type="component" value="Unassembled WGS sequence"/>
</dbReference>
<feature type="transmembrane region" description="Helical" evidence="2">
    <location>
        <begin position="255"/>
        <end position="276"/>
    </location>
</feature>
<dbReference type="RefSeq" id="WP_209704906.1">
    <property type="nucleotide sequence ID" value="NZ_JAFIDA010000001.1"/>
</dbReference>
<evidence type="ECO:0000256" key="1">
    <source>
        <dbReference type="SAM" id="MobiDB-lite"/>
    </source>
</evidence>
<feature type="compositionally biased region" description="Acidic residues" evidence="1">
    <location>
        <begin position="1"/>
        <end position="13"/>
    </location>
</feature>
<feature type="transmembrane region" description="Helical" evidence="2">
    <location>
        <begin position="356"/>
        <end position="377"/>
    </location>
</feature>
<keyword evidence="2" id="KW-0812">Transmembrane</keyword>
<dbReference type="PANTHER" id="PTHR41771:SF1">
    <property type="entry name" value="MEMBRANE PROTEIN"/>
    <property type="match status" value="1"/>
</dbReference>
<evidence type="ECO:0000313" key="3">
    <source>
        <dbReference type="EMBL" id="MBP1325916.1"/>
    </source>
</evidence>
<feature type="transmembrane region" description="Helical" evidence="2">
    <location>
        <begin position="398"/>
        <end position="419"/>
    </location>
</feature>
<keyword evidence="2" id="KW-1133">Transmembrane helix</keyword>
<evidence type="ECO:0000313" key="4">
    <source>
        <dbReference type="Proteomes" id="UP000675163"/>
    </source>
</evidence>
<dbReference type="PANTHER" id="PTHR41771">
    <property type="entry name" value="MEMBRANE PROTEIN-RELATED"/>
    <property type="match status" value="1"/>
</dbReference>
<sequence>MSIEEEAISEMEDPTGRVATHAPVSGASPRKPRYRALHIILVGIVALLVLGTASLTYTLWPDGSQIVDQPDSSTGGGEIIAARVIEVSHVSCAQPGTQSPNQVTGNDATAQPHSDTCVEVRAELPIGEPVTFSLNNLRAENTTVREGDQVNLIAHEIDLNGETETIYSFYNYPRGGKLLTVAIIFVVIVIAVGRWRGALALIGVGASIALLTTFILPAILAGKPALLVAVAGAIGIMVIVLYLAHGFSHRTTAALFGSIFGILFTAGAGFAVTRWLRFSGIGSTEDASLLIAVPGVDMNDVLTATIVIAGLGILNDITVAQASAVWEMRALNPHLSKQRIYVSAMRVGRDHIASSIYTLVFAYAGSMLVVLLLLYTYPRDLIDLVTSEQIGQEIIRTLIGAAGLVLSMPITTGLAVLFARETSTPSHAVSVLDGPEEQLS</sequence>
<protein>
    <submittedName>
        <fullName evidence="3">Membrane protein</fullName>
    </submittedName>
</protein>
<proteinExistence type="predicted"/>
<organism evidence="3 4">
    <name type="scientific">Leucobacter exalbidus</name>
    <dbReference type="NCBI Taxonomy" id="662960"/>
    <lineage>
        <taxon>Bacteria</taxon>
        <taxon>Bacillati</taxon>
        <taxon>Actinomycetota</taxon>
        <taxon>Actinomycetes</taxon>
        <taxon>Micrococcales</taxon>
        <taxon>Microbacteriaceae</taxon>
        <taxon>Leucobacter</taxon>
    </lineage>
</organism>
<accession>A0A940PXD2</accession>